<dbReference type="RefSeq" id="XP_008874178.1">
    <property type="nucleotide sequence ID" value="XM_008875956.1"/>
</dbReference>
<evidence type="ECO:0000256" key="1">
    <source>
        <dbReference type="SAM" id="Phobius"/>
    </source>
</evidence>
<dbReference type="EMBL" id="KI913974">
    <property type="protein sequence ID" value="ETV96932.1"/>
    <property type="molecule type" value="Genomic_DNA"/>
</dbReference>
<feature type="transmembrane region" description="Helical" evidence="1">
    <location>
        <begin position="89"/>
        <end position="111"/>
    </location>
</feature>
<reference evidence="2" key="1">
    <citation type="submission" date="2013-12" db="EMBL/GenBank/DDBJ databases">
        <title>The Genome Sequence of Aphanomyces invadans NJM9701.</title>
        <authorList>
            <consortium name="The Broad Institute Genomics Platform"/>
            <person name="Russ C."/>
            <person name="Tyler B."/>
            <person name="van West P."/>
            <person name="Dieguez-Uribeondo J."/>
            <person name="Young S.K."/>
            <person name="Zeng Q."/>
            <person name="Gargeya S."/>
            <person name="Fitzgerald M."/>
            <person name="Abouelleil A."/>
            <person name="Alvarado L."/>
            <person name="Chapman S.B."/>
            <person name="Gainer-Dewar J."/>
            <person name="Goldberg J."/>
            <person name="Griggs A."/>
            <person name="Gujja S."/>
            <person name="Hansen M."/>
            <person name="Howarth C."/>
            <person name="Imamovic A."/>
            <person name="Ireland A."/>
            <person name="Larimer J."/>
            <person name="McCowan C."/>
            <person name="Murphy C."/>
            <person name="Pearson M."/>
            <person name="Poon T.W."/>
            <person name="Priest M."/>
            <person name="Roberts A."/>
            <person name="Saif S."/>
            <person name="Shea T."/>
            <person name="Sykes S."/>
            <person name="Wortman J."/>
            <person name="Nusbaum C."/>
            <person name="Birren B."/>
        </authorList>
    </citation>
    <scope>NUCLEOTIDE SEQUENCE [LARGE SCALE GENOMIC DNA]</scope>
    <source>
        <strain evidence="2">NJM9701</strain>
    </source>
</reference>
<gene>
    <name evidence="2" type="ORF">H310_09794</name>
</gene>
<protein>
    <submittedName>
        <fullName evidence="2">Uncharacterized protein</fullName>
    </submittedName>
</protein>
<dbReference type="VEuPathDB" id="FungiDB:H310_09794"/>
<accession>A0A024TUE9</accession>
<sequence length="118" mass="12586">MTLKKGGRSRDDISTTAATVGRSIQVFYRRGRRAKDNDATADRDVPSSAAARRCRYRYVPTTIDNLGRSREAAAIFTNSDAQATSSGTAAAPIAAIVVLYVVSVAPIAAMVPSRTLRP</sequence>
<dbReference type="GeneID" id="20086844"/>
<keyword evidence="1" id="KW-1133">Transmembrane helix</keyword>
<keyword evidence="1" id="KW-0812">Transmembrane</keyword>
<dbReference type="AlphaFoldDB" id="A0A024TUE9"/>
<organism evidence="2">
    <name type="scientific">Aphanomyces invadans</name>
    <dbReference type="NCBI Taxonomy" id="157072"/>
    <lineage>
        <taxon>Eukaryota</taxon>
        <taxon>Sar</taxon>
        <taxon>Stramenopiles</taxon>
        <taxon>Oomycota</taxon>
        <taxon>Saprolegniomycetes</taxon>
        <taxon>Saprolegniales</taxon>
        <taxon>Verrucalvaceae</taxon>
        <taxon>Aphanomyces</taxon>
    </lineage>
</organism>
<name>A0A024TUE9_9STRA</name>
<proteinExistence type="predicted"/>
<keyword evidence="1" id="KW-0472">Membrane</keyword>
<evidence type="ECO:0000313" key="2">
    <source>
        <dbReference type="EMBL" id="ETV96932.1"/>
    </source>
</evidence>